<feature type="region of interest" description="Disordered" evidence="1">
    <location>
        <begin position="1"/>
        <end position="44"/>
    </location>
</feature>
<protein>
    <submittedName>
        <fullName evidence="2">Uncharacterized protein</fullName>
    </submittedName>
</protein>
<dbReference type="Proteomes" id="UP000764110">
    <property type="component" value="Unassembled WGS sequence"/>
</dbReference>
<dbReference type="AlphaFoldDB" id="A0A9P8S4U6"/>
<accession>A0A9P8S4U6</accession>
<feature type="compositionally biased region" description="Low complexity" evidence="1">
    <location>
        <begin position="17"/>
        <end position="31"/>
    </location>
</feature>
<proteinExistence type="predicted"/>
<dbReference type="EMBL" id="JACEFI010000017">
    <property type="protein sequence ID" value="KAH0594137.1"/>
    <property type="molecule type" value="Genomic_DNA"/>
</dbReference>
<evidence type="ECO:0000256" key="1">
    <source>
        <dbReference type="SAM" id="MobiDB-lite"/>
    </source>
</evidence>
<comment type="caution">
    <text evidence="2">The sequence shown here is derived from an EMBL/GenBank/DDBJ whole genome shotgun (WGS) entry which is preliminary data.</text>
</comment>
<organism evidence="2 3">
    <name type="scientific">Metarhizium humberi</name>
    <dbReference type="NCBI Taxonomy" id="2596975"/>
    <lineage>
        <taxon>Eukaryota</taxon>
        <taxon>Fungi</taxon>
        <taxon>Dikarya</taxon>
        <taxon>Ascomycota</taxon>
        <taxon>Pezizomycotina</taxon>
        <taxon>Sordariomycetes</taxon>
        <taxon>Hypocreomycetidae</taxon>
        <taxon>Hypocreales</taxon>
        <taxon>Clavicipitaceae</taxon>
        <taxon>Metarhizium</taxon>
    </lineage>
</organism>
<evidence type="ECO:0000313" key="3">
    <source>
        <dbReference type="Proteomes" id="UP000764110"/>
    </source>
</evidence>
<reference evidence="2 3" key="1">
    <citation type="submission" date="2020-07" db="EMBL/GenBank/DDBJ databases">
        <title>Metarhizium humberi genome.</title>
        <authorList>
            <person name="Lysoe E."/>
        </authorList>
    </citation>
    <scope>NUCLEOTIDE SEQUENCE [LARGE SCALE GENOMIC DNA]</scope>
    <source>
        <strain evidence="2 3">ESALQ1638</strain>
    </source>
</reference>
<evidence type="ECO:0000313" key="2">
    <source>
        <dbReference type="EMBL" id="KAH0594137.1"/>
    </source>
</evidence>
<sequence>MILKPLSSPESATNPPQSSVHVQTSSTQSRSPGDAVPCSTPRRNLGGAAVSAVGELPTTGTPGLAAVHHGPDVDAVAFAEIIRYADVRALLEVLLAAYCGAAILGDAVVDAAPVLVQTDLGVSGHGALEERECDGYDGGVHCGETVAG</sequence>
<keyword evidence="3" id="KW-1185">Reference proteome</keyword>
<name>A0A9P8S4U6_9HYPO</name>
<gene>
    <name evidence="2" type="ORF">MHUMG1_07976</name>
</gene>